<dbReference type="PANTHER" id="PTHR43572:SF27">
    <property type="entry name" value="PROTEIN SMAX1-LIKE 2"/>
    <property type="match status" value="1"/>
</dbReference>
<dbReference type="Proteomes" id="UP000694864">
    <property type="component" value="Chromosome 10"/>
</dbReference>
<dbReference type="InterPro" id="IPR004176">
    <property type="entry name" value="Clp_R_N"/>
</dbReference>
<dbReference type="CDD" id="cd19499">
    <property type="entry name" value="RecA-like_ClpB_Hsp104-like"/>
    <property type="match status" value="1"/>
</dbReference>
<feature type="compositionally biased region" description="Low complexity" evidence="6">
    <location>
        <begin position="86"/>
        <end position="107"/>
    </location>
</feature>
<evidence type="ECO:0000256" key="4">
    <source>
        <dbReference type="ARBA" id="ARBA00023163"/>
    </source>
</evidence>
<dbReference type="PROSITE" id="PS51903">
    <property type="entry name" value="CLP_R"/>
    <property type="match status" value="1"/>
</dbReference>
<gene>
    <name evidence="9" type="primary">LOC104717161</name>
</gene>
<dbReference type="RefSeq" id="XP_010432995.1">
    <property type="nucleotide sequence ID" value="XM_010434693.2"/>
</dbReference>
<evidence type="ECO:0000313" key="8">
    <source>
        <dbReference type="Proteomes" id="UP000694864"/>
    </source>
</evidence>
<reference evidence="8" key="1">
    <citation type="journal article" date="2014" name="Nat. Commun.">
        <title>The emerging biofuel crop Camelina sativa retains a highly undifferentiated hexaploid genome structure.</title>
        <authorList>
            <person name="Kagale S."/>
            <person name="Koh C."/>
            <person name="Nixon J."/>
            <person name="Bollina V."/>
            <person name="Clarke W.E."/>
            <person name="Tuteja R."/>
            <person name="Spillane C."/>
            <person name="Robinson S.J."/>
            <person name="Links M.G."/>
            <person name="Clarke C."/>
            <person name="Higgins E.E."/>
            <person name="Huebert T."/>
            <person name="Sharpe A.G."/>
            <person name="Parkin I.A."/>
        </authorList>
    </citation>
    <scope>NUCLEOTIDE SEQUENCE [LARGE SCALE GENOMIC DNA]</scope>
    <source>
        <strain evidence="8">cv. DH55</strain>
    </source>
</reference>
<feature type="domain" description="Clp R" evidence="7">
    <location>
        <begin position="8"/>
        <end position="183"/>
    </location>
</feature>
<evidence type="ECO:0000259" key="7">
    <source>
        <dbReference type="PROSITE" id="PS51903"/>
    </source>
</evidence>
<keyword evidence="3" id="KW-0805">Transcription regulation</keyword>
<evidence type="ECO:0000256" key="5">
    <source>
        <dbReference type="PROSITE-ProRule" id="PRU01251"/>
    </source>
</evidence>
<keyword evidence="2 5" id="KW-0677">Repeat</keyword>
<dbReference type="Pfam" id="PF26587">
    <property type="entry name" value="AAA_lid_SMAX1"/>
    <property type="match status" value="1"/>
</dbReference>
<proteinExistence type="inferred from homology"/>
<keyword evidence="4" id="KW-0804">Transcription</keyword>
<sequence length="935" mass="102838">MRADLVTIQQTLTPEAATVLNQSIAEATRRNHGHTTPLHVAATLLSSSSGYLRQACIKSHPNSSHPLQCRALELCFSVALERLPTTSSTTTTTTTSSSSSSSPSQTQEPLLSNALTAALKRAQAHQRRGCPEQQQQPLLAVKVELEQLIISILDDPSVSRVMREASFSSPAVKSAIEQSLLIGGNSVSSNSRQTEILNPSSIGFGYRSVPTPVNRNLYLNPRLQQQHGVGMQSGMMMVQRTDETKRVIEIMIRTRKRNPVLVGDSEPHILVKEILEKIENGEFSDGPLRDFQVIRLEKELVSQLATRFGETSGLVETRIGGGGGVVLDLGDLKWLVEHPAANGGAVTEMRKLLERYKGRLCFIGTATCETYLRCQVYYPSMENDWDLQAMPIAAKSSLPAMFPRLGSNNNNSNNNAMLLSNNIISIGAISPTRSFQIPMSKMSCCSRCLGSYENDVAKVEKDLTGNNRSVLPQWLQNAKANDDGDKKLTKDQQIVELQKKWNDLCSRLHSNQSVSERIVSSTLPMMKLNSRSDITPPGSPVGTELVLGRANRVLSTPEKKTREGCFRKLGDSFDIDLFKKLLKGLAKSVWWQNDAASSVAVAITECKHGNGKSKGDIWLMFTGPDRTGKSKMAYALSDLVSGSQPITISLGSCSRTDDGLNLRGKTALDRFAEAVRRNPFAVIVLEDIDEADVLLRNNVKLAMERGRISDSHGREVSLGNVIIILTANSSFGSAENVTPIDETRLKSLVVSKGWQLRLSGCNSSKNRKRKPNWLYSDNEQTKQRKEICFDLNEAAEFDSSSDVTVEHDQEDNNGNLVQKLVALADDTILFRPVDFDSIKNRTADSLKKRFSNGPVDGLTTVEIEDDALERIAGAIWLSKISLEEWVEEAMGSSLNTVKSRVSSTEDSVIRIELEDDLSDRISGGYLPSSIRTVIV</sequence>
<dbReference type="InterPro" id="IPR027417">
    <property type="entry name" value="P-loop_NTPase"/>
</dbReference>
<comment type="similarity">
    <text evidence="1">Belongs to the ClpA/ClpB family.</text>
</comment>
<dbReference type="Gene3D" id="1.10.1780.10">
    <property type="entry name" value="Clp, N-terminal domain"/>
    <property type="match status" value="1"/>
</dbReference>
<dbReference type="InterPro" id="IPR058954">
    <property type="entry name" value="AAA_lid_SMAX1"/>
</dbReference>
<dbReference type="InterPro" id="IPR003959">
    <property type="entry name" value="ATPase_AAA_core"/>
</dbReference>
<dbReference type="Pfam" id="PF07724">
    <property type="entry name" value="AAA_2"/>
    <property type="match status" value="1"/>
</dbReference>
<dbReference type="Gene3D" id="3.40.50.300">
    <property type="entry name" value="P-loop containing nucleotide triphosphate hydrolases"/>
    <property type="match status" value="2"/>
</dbReference>
<accession>A0ABM0TXT6</accession>
<reference evidence="9" key="2">
    <citation type="submission" date="2025-08" db="UniProtKB">
        <authorList>
            <consortium name="RefSeq"/>
        </authorList>
    </citation>
    <scope>IDENTIFICATION</scope>
    <source>
        <tissue evidence="9">Leaf</tissue>
    </source>
</reference>
<organism evidence="8 9">
    <name type="scientific">Camelina sativa</name>
    <name type="common">False flax</name>
    <name type="synonym">Myagrum sativum</name>
    <dbReference type="NCBI Taxonomy" id="90675"/>
    <lineage>
        <taxon>Eukaryota</taxon>
        <taxon>Viridiplantae</taxon>
        <taxon>Streptophyta</taxon>
        <taxon>Embryophyta</taxon>
        <taxon>Tracheophyta</taxon>
        <taxon>Spermatophyta</taxon>
        <taxon>Magnoliopsida</taxon>
        <taxon>eudicotyledons</taxon>
        <taxon>Gunneridae</taxon>
        <taxon>Pentapetalae</taxon>
        <taxon>rosids</taxon>
        <taxon>malvids</taxon>
        <taxon>Brassicales</taxon>
        <taxon>Brassicaceae</taxon>
        <taxon>Camelineae</taxon>
        <taxon>Camelina</taxon>
    </lineage>
</organism>
<name>A0ABM0TXT6_CAMSA</name>
<dbReference type="SUPFAM" id="SSF52540">
    <property type="entry name" value="P-loop containing nucleoside triphosphate hydrolases"/>
    <property type="match status" value="1"/>
</dbReference>
<evidence type="ECO:0000313" key="9">
    <source>
        <dbReference type="RefSeq" id="XP_010432995.1"/>
    </source>
</evidence>
<dbReference type="GeneID" id="104717161"/>
<dbReference type="SUPFAM" id="SSF81923">
    <property type="entry name" value="Double Clp-N motif"/>
    <property type="match status" value="1"/>
</dbReference>
<evidence type="ECO:0000256" key="6">
    <source>
        <dbReference type="SAM" id="MobiDB-lite"/>
    </source>
</evidence>
<evidence type="ECO:0000256" key="3">
    <source>
        <dbReference type="ARBA" id="ARBA00023015"/>
    </source>
</evidence>
<keyword evidence="8" id="KW-1185">Reference proteome</keyword>
<dbReference type="PANTHER" id="PTHR43572">
    <property type="entry name" value="CHAPERONE PROTEIN CLPD, CHLOROPLASTIC"/>
    <property type="match status" value="1"/>
</dbReference>
<feature type="region of interest" description="Disordered" evidence="6">
    <location>
        <begin position="86"/>
        <end position="109"/>
    </location>
</feature>
<dbReference type="Pfam" id="PF23569">
    <property type="entry name" value="NBD_SMAX1"/>
    <property type="match status" value="1"/>
</dbReference>
<evidence type="ECO:0000256" key="2">
    <source>
        <dbReference type="ARBA" id="ARBA00022737"/>
    </source>
</evidence>
<evidence type="ECO:0000256" key="1">
    <source>
        <dbReference type="ARBA" id="ARBA00008675"/>
    </source>
</evidence>
<dbReference type="InterPro" id="IPR036628">
    <property type="entry name" value="Clp_N_dom_sf"/>
</dbReference>
<dbReference type="InterPro" id="IPR058680">
    <property type="entry name" value="NBD_SMAX1-like"/>
</dbReference>
<dbReference type="InterPro" id="IPR051650">
    <property type="entry name" value="SL_signaling_regulator"/>
</dbReference>
<protein>
    <submittedName>
        <fullName evidence="9">Protein SMAX1-LIKE 2-like</fullName>
    </submittedName>
</protein>